<dbReference type="Pfam" id="PF00571">
    <property type="entry name" value="CBS"/>
    <property type="match status" value="2"/>
</dbReference>
<protein>
    <recommendedName>
        <fullName evidence="4">Cysteine synthase B</fullName>
    </recommendedName>
    <alternativeName>
        <fullName evidence="5">O-acetylserine (thiol)-lyase B</fullName>
    </alternativeName>
    <alternativeName>
        <fullName evidence="6">O-acetylserine sulfhydrylase B</fullName>
    </alternativeName>
</protein>
<comment type="cofactor">
    <cofactor evidence="1">
        <name>pyridoxal 5'-phosphate</name>
        <dbReference type="ChEBI" id="CHEBI:597326"/>
    </cofactor>
</comment>
<dbReference type="FunFam" id="3.40.50.1100:FF:000003">
    <property type="entry name" value="Cystathionine beta-synthase"/>
    <property type="match status" value="1"/>
</dbReference>
<reference evidence="9 11" key="1">
    <citation type="submission" date="2018-06" db="EMBL/GenBank/DDBJ databases">
        <authorList>
            <consortium name="Pathogen Informatics"/>
            <person name="Doyle S."/>
        </authorList>
    </citation>
    <scope>NUCLEOTIDE SEQUENCE [LARGE SCALE GENOMIC DNA]</scope>
    <source>
        <strain evidence="9 11">NCTC11159</strain>
    </source>
</reference>
<evidence type="ECO:0000256" key="5">
    <source>
        <dbReference type="ARBA" id="ARBA00078257"/>
    </source>
</evidence>
<evidence type="ECO:0000313" key="10">
    <source>
        <dbReference type="EMBL" id="TCU90578.1"/>
    </source>
</evidence>
<dbReference type="InterPro" id="IPR050214">
    <property type="entry name" value="Cys_Synth/Cystath_Beta-Synth"/>
</dbReference>
<keyword evidence="7" id="KW-0129">CBS domain</keyword>
<evidence type="ECO:0000256" key="2">
    <source>
        <dbReference type="ARBA" id="ARBA00007103"/>
    </source>
</evidence>
<dbReference type="RefSeq" id="WP_115226036.1">
    <property type="nucleotide sequence ID" value="NZ_CAWOLO010000001.1"/>
</dbReference>
<evidence type="ECO:0000259" key="8">
    <source>
        <dbReference type="PROSITE" id="PS51371"/>
    </source>
</evidence>
<keyword evidence="9" id="KW-0456">Lyase</keyword>
<dbReference type="GO" id="GO:0016765">
    <property type="term" value="F:transferase activity, transferring alkyl or aryl (other than methyl) groups"/>
    <property type="evidence" value="ECO:0007669"/>
    <property type="project" value="UniProtKB-ARBA"/>
</dbReference>
<dbReference type="SMART" id="SM00116">
    <property type="entry name" value="CBS"/>
    <property type="match status" value="2"/>
</dbReference>
<dbReference type="InterPro" id="IPR001926">
    <property type="entry name" value="TrpB-like_PALP"/>
</dbReference>
<dbReference type="CDD" id="cd01561">
    <property type="entry name" value="CBS_like"/>
    <property type="match status" value="1"/>
</dbReference>
<dbReference type="Gene3D" id="3.40.50.1100">
    <property type="match status" value="2"/>
</dbReference>
<dbReference type="InterPro" id="IPR046353">
    <property type="entry name" value="CBS_C"/>
</dbReference>
<evidence type="ECO:0000313" key="9">
    <source>
        <dbReference type="EMBL" id="STQ89605.1"/>
    </source>
</evidence>
<evidence type="ECO:0000313" key="12">
    <source>
        <dbReference type="Proteomes" id="UP000295794"/>
    </source>
</evidence>
<name>A0A377Q4C5_9NEIS</name>
<dbReference type="FunFam" id="3.40.50.1100:FF:000118">
    <property type="entry name" value="Related to CYS4-cystathionine beta-synthase"/>
    <property type="match status" value="1"/>
</dbReference>
<dbReference type="Proteomes" id="UP000255108">
    <property type="component" value="Unassembled WGS sequence"/>
</dbReference>
<evidence type="ECO:0000256" key="1">
    <source>
        <dbReference type="ARBA" id="ARBA00001933"/>
    </source>
</evidence>
<keyword evidence="3" id="KW-0663">Pyridoxal phosphate</keyword>
<evidence type="ECO:0000256" key="4">
    <source>
        <dbReference type="ARBA" id="ARBA00072081"/>
    </source>
</evidence>
<gene>
    <name evidence="9" type="primary">cbs</name>
    <name evidence="10" type="ORF">EV682_101612</name>
    <name evidence="9" type="ORF">NCTC11159_00630</name>
</gene>
<dbReference type="InterPro" id="IPR001216">
    <property type="entry name" value="P-phosphate_BS"/>
</dbReference>
<dbReference type="SUPFAM" id="SSF53686">
    <property type="entry name" value="Tryptophan synthase beta subunit-like PLP-dependent enzymes"/>
    <property type="match status" value="1"/>
</dbReference>
<reference evidence="10 12" key="2">
    <citation type="submission" date="2019-03" db="EMBL/GenBank/DDBJ databases">
        <title>Genomic Encyclopedia of Type Strains, Phase IV (KMG-IV): sequencing the most valuable type-strain genomes for metagenomic binning, comparative biology and taxonomic classification.</title>
        <authorList>
            <person name="Goeker M."/>
        </authorList>
    </citation>
    <scope>NUCLEOTIDE SEQUENCE [LARGE SCALE GENOMIC DNA]</scope>
    <source>
        <strain evidence="10 12">DSM 3764</strain>
    </source>
</reference>
<dbReference type="OrthoDB" id="9805733at2"/>
<evidence type="ECO:0000256" key="3">
    <source>
        <dbReference type="ARBA" id="ARBA00022898"/>
    </source>
</evidence>
<feature type="domain" description="CBS" evidence="8">
    <location>
        <begin position="333"/>
        <end position="394"/>
    </location>
</feature>
<dbReference type="InterPro" id="IPR036052">
    <property type="entry name" value="TrpB-like_PALP_sf"/>
</dbReference>
<dbReference type="EMBL" id="SMBT01000001">
    <property type="protein sequence ID" value="TCU90578.1"/>
    <property type="molecule type" value="Genomic_DNA"/>
</dbReference>
<dbReference type="Proteomes" id="UP000295794">
    <property type="component" value="Unassembled WGS sequence"/>
</dbReference>
<dbReference type="Pfam" id="PF00291">
    <property type="entry name" value="PALP"/>
    <property type="match status" value="1"/>
</dbReference>
<evidence type="ECO:0000256" key="7">
    <source>
        <dbReference type="PROSITE-ProRule" id="PRU00703"/>
    </source>
</evidence>
<dbReference type="SUPFAM" id="SSF54631">
    <property type="entry name" value="CBS-domain pair"/>
    <property type="match status" value="1"/>
</dbReference>
<keyword evidence="12" id="KW-1185">Reference proteome</keyword>
<accession>A0A377Q4C5</accession>
<dbReference type="EMBL" id="UGHR01000001">
    <property type="protein sequence ID" value="STQ89605.1"/>
    <property type="molecule type" value="Genomic_DNA"/>
</dbReference>
<organism evidence="9 11">
    <name type="scientific">Iodobacter fluviatilis</name>
    <dbReference type="NCBI Taxonomy" id="537"/>
    <lineage>
        <taxon>Bacteria</taxon>
        <taxon>Pseudomonadati</taxon>
        <taxon>Pseudomonadota</taxon>
        <taxon>Betaproteobacteria</taxon>
        <taxon>Neisseriales</taxon>
        <taxon>Chitinibacteraceae</taxon>
        <taxon>Iodobacter</taxon>
    </lineage>
</organism>
<dbReference type="AlphaFoldDB" id="A0A377Q4C5"/>
<dbReference type="PROSITE" id="PS51371">
    <property type="entry name" value="CBS"/>
    <property type="match status" value="1"/>
</dbReference>
<evidence type="ECO:0000313" key="11">
    <source>
        <dbReference type="Proteomes" id="UP000255108"/>
    </source>
</evidence>
<dbReference type="GO" id="GO:0016829">
    <property type="term" value="F:lyase activity"/>
    <property type="evidence" value="ECO:0007669"/>
    <property type="project" value="UniProtKB-KW"/>
</dbReference>
<dbReference type="InterPro" id="IPR046342">
    <property type="entry name" value="CBS_dom_sf"/>
</dbReference>
<proteinExistence type="inferred from homology"/>
<dbReference type="PROSITE" id="PS00901">
    <property type="entry name" value="CYS_SYNTHASE"/>
    <property type="match status" value="1"/>
</dbReference>
<comment type="similarity">
    <text evidence="2">Belongs to the cysteine synthase/cystathionine beta-synthase family.</text>
</comment>
<evidence type="ECO:0000256" key="6">
    <source>
        <dbReference type="ARBA" id="ARBA00079153"/>
    </source>
</evidence>
<dbReference type="InterPro" id="IPR000644">
    <property type="entry name" value="CBS_dom"/>
</dbReference>
<dbReference type="Gene3D" id="3.10.580.10">
    <property type="entry name" value="CBS-domain"/>
    <property type="match status" value="1"/>
</dbReference>
<dbReference type="CDD" id="cd04608">
    <property type="entry name" value="CBS_pair_CBS"/>
    <property type="match status" value="1"/>
</dbReference>
<dbReference type="PANTHER" id="PTHR10314">
    <property type="entry name" value="CYSTATHIONINE BETA-SYNTHASE"/>
    <property type="match status" value="1"/>
</dbReference>
<sequence>MSSASILSLIGNTPLVEITQLDTGLCRLFIKLENQNPGGSIKDRVALSMIEAAEKNGQLKPGGTIVEATAGNTGLGLALVAGRKGYRTVLVVPDKMSREKVLNLQALGAEVILTRSDVGKGHPDYYQDKARRVAQSIPGAFYIDQFSNPANPAAHEKTTGPEIWRQLDEKVDAVVVGVGSSGTLTGLSRFFAKVSPQTEFVLADPVGSILADYVETGAFGTAGSWLVEGIGEDFVPPQFEGGAIKRSYRISDKESFETGRALLQAEGLFAGASSGTLLAAALRYCREQTTPKRVVTFIGDSGNKYLSKMYNDHWMIDQGMIENAKTGNLADLISRPHASGATLIADPDEPLSQAWQRMRSNDVSQMPVLENGEIVGIIDEWDLLLSVHGEPQQFAMPVRAAMSSNVKTLAPDTSLRDLLQVFNDDKIAVIADKKRFYGLITQSDLLAFWRKKFVSEAALSPAAH</sequence>
<dbReference type="GO" id="GO:0006535">
    <property type="term" value="P:cysteine biosynthetic process from serine"/>
    <property type="evidence" value="ECO:0007669"/>
    <property type="project" value="InterPro"/>
</dbReference>